<proteinExistence type="predicted"/>
<dbReference type="AlphaFoldDB" id="A0AAN7Z5P9"/>
<sequence length="242" mass="26690">MSSFAIETNKLDLIRNFRASAAPNPFSFYHPFIDQSAFLTDEIAIVATMGSQLVQAQWSLNQTSDSVYSIARGVLEAATSDNVQPLAIMACEQFGNTLAISRETRLRIERTVLPTPEPVTIQFLKAKVGFKKHDCAVQLGINQAGLRFLALAAALISSASNVYCANALMLMLEETTSDKRLLPTRRHLLDLMSSLDARCRLSGFSDVVFGYNRMIIGASSLKGIGATNRHITSQMRKDWQLL</sequence>
<name>A0AAN7Z5P9_9PEZI</name>
<accession>A0AAN7Z5P9</accession>
<protein>
    <submittedName>
        <fullName evidence="1">Uncharacterized protein</fullName>
    </submittedName>
</protein>
<organism evidence="1 2">
    <name type="scientific">Xylaria bambusicola</name>
    <dbReference type="NCBI Taxonomy" id="326684"/>
    <lineage>
        <taxon>Eukaryota</taxon>
        <taxon>Fungi</taxon>
        <taxon>Dikarya</taxon>
        <taxon>Ascomycota</taxon>
        <taxon>Pezizomycotina</taxon>
        <taxon>Sordariomycetes</taxon>
        <taxon>Xylariomycetidae</taxon>
        <taxon>Xylariales</taxon>
        <taxon>Xylariaceae</taxon>
        <taxon>Xylaria</taxon>
    </lineage>
</organism>
<evidence type="ECO:0000313" key="1">
    <source>
        <dbReference type="EMBL" id="KAK5630902.1"/>
    </source>
</evidence>
<keyword evidence="2" id="KW-1185">Reference proteome</keyword>
<evidence type="ECO:0000313" key="2">
    <source>
        <dbReference type="Proteomes" id="UP001305414"/>
    </source>
</evidence>
<reference evidence="1 2" key="1">
    <citation type="submission" date="2023-10" db="EMBL/GenBank/DDBJ databases">
        <title>Draft genome sequence of Xylaria bambusicola isolate GMP-LS, the root and basal stem rot pathogen of sugarcane in Indonesia.</title>
        <authorList>
            <person name="Selvaraj P."/>
            <person name="Muralishankar V."/>
            <person name="Muruganantham S."/>
            <person name="Sp S."/>
            <person name="Haryani S."/>
            <person name="Lau K.J.X."/>
            <person name="Naqvi N.I."/>
        </authorList>
    </citation>
    <scope>NUCLEOTIDE SEQUENCE [LARGE SCALE GENOMIC DNA]</scope>
    <source>
        <strain evidence="1">GMP-LS</strain>
    </source>
</reference>
<dbReference type="Proteomes" id="UP001305414">
    <property type="component" value="Unassembled WGS sequence"/>
</dbReference>
<gene>
    <name evidence="1" type="ORF">RRF57_006617</name>
</gene>
<dbReference type="EMBL" id="JAWHQM010000017">
    <property type="protein sequence ID" value="KAK5630902.1"/>
    <property type="molecule type" value="Genomic_DNA"/>
</dbReference>
<comment type="caution">
    <text evidence="1">The sequence shown here is derived from an EMBL/GenBank/DDBJ whole genome shotgun (WGS) entry which is preliminary data.</text>
</comment>